<dbReference type="HOGENOM" id="CLU_043456_0_0_7"/>
<dbReference type="GO" id="GO:0043828">
    <property type="term" value="F:tRNA 2-selenouridine synthase activity"/>
    <property type="evidence" value="ECO:0007669"/>
    <property type="project" value="InterPro"/>
</dbReference>
<evidence type="ECO:0000256" key="1">
    <source>
        <dbReference type="ARBA" id="ARBA00023266"/>
    </source>
</evidence>
<dbReference type="Pfam" id="PF26341">
    <property type="entry name" value="AAA_SelU"/>
    <property type="match status" value="1"/>
</dbReference>
<dbReference type="PANTHER" id="PTHR30401">
    <property type="entry name" value="TRNA 2-SELENOURIDINE SYNTHASE"/>
    <property type="match status" value="1"/>
</dbReference>
<sequence>MLNELDIDAFMEKKSSFELLIDVRSPKEFEASHMVGAANYYVLNDAEHCEVGTLYKNVSRNDAKLLGAHYICQNSAQHLLEIAKTCKIGSKIGIYCAKGGLRSSSLASILAHIGYQVYRLKGGYKSYRFYVLSYLENLPHHRFIVLGGNTGCGKSELLTKLSPSLDLEKMANHLGSSFGHIKGIQPNQKTFENNLCEILHKIDPHTYIFVEAESKKMGTCTIPSRLYKHIHQGIRVEITAPLPQRIERILKDYASMSADFFYSSMQKIAPYIQKSVKEEIFRAYENKQLEKVVELLLLKYYDVVYKKPQHSNFFLEYAKEQTTYDALNALHVNLSSTNL</sequence>
<dbReference type="OrthoDB" id="285281at2"/>
<dbReference type="SUPFAM" id="SSF52540">
    <property type="entry name" value="P-loop containing nucleoside triphosphate hydrolases"/>
    <property type="match status" value="1"/>
</dbReference>
<reference evidence="3 4" key="1">
    <citation type="submission" date="2012-06" db="EMBL/GenBank/DDBJ databases">
        <title>Complete sequence of Sulfurospirillum barnesii SES-3.</title>
        <authorList>
            <consortium name="US DOE Joint Genome Institute"/>
            <person name="Lucas S."/>
            <person name="Han J."/>
            <person name="Lapidus A."/>
            <person name="Cheng J.-F."/>
            <person name="Goodwin L."/>
            <person name="Pitluck S."/>
            <person name="Peters L."/>
            <person name="Ovchinnikova G."/>
            <person name="Lu M."/>
            <person name="Detter J.C."/>
            <person name="Han C."/>
            <person name="Tapia R."/>
            <person name="Land M."/>
            <person name="Hauser L."/>
            <person name="Kyrpides N."/>
            <person name="Ivanova N."/>
            <person name="Pagani I."/>
            <person name="Stolz J."/>
            <person name="Arkin A."/>
            <person name="Dehal P."/>
            <person name="Oremland R."/>
            <person name="Saltikov C."/>
            <person name="Basu P."/>
            <person name="Hollibaugh J."/>
            <person name="Newman D."/>
            <person name="Stolyar S."/>
            <person name="Hazen T."/>
            <person name="Woyke T."/>
        </authorList>
    </citation>
    <scope>NUCLEOTIDE SEQUENCE [LARGE SCALE GENOMIC DNA]</scope>
    <source>
        <strain evidence="4">ATCC 700032 / DSM 10660 / SES-3</strain>
    </source>
</reference>
<evidence type="ECO:0000259" key="2">
    <source>
        <dbReference type="PROSITE" id="PS50206"/>
    </source>
</evidence>
<gene>
    <name evidence="3" type="ordered locus">Sulba_1296</name>
</gene>
<dbReference type="InterPro" id="IPR027417">
    <property type="entry name" value="P-loop_NTPase"/>
</dbReference>
<dbReference type="PROSITE" id="PS50206">
    <property type="entry name" value="RHODANESE_3"/>
    <property type="match status" value="1"/>
</dbReference>
<dbReference type="NCBIfam" id="TIGR03167">
    <property type="entry name" value="tRNA_sel_U_synt"/>
    <property type="match status" value="1"/>
</dbReference>
<dbReference type="AlphaFoldDB" id="I3XXB4"/>
<dbReference type="Pfam" id="PF00581">
    <property type="entry name" value="Rhodanese"/>
    <property type="match status" value="1"/>
</dbReference>
<protein>
    <submittedName>
        <fullName evidence="3">tRNA 2-selenouridine synthase</fullName>
    </submittedName>
</protein>
<dbReference type="Gene3D" id="3.40.250.10">
    <property type="entry name" value="Rhodanese-like domain"/>
    <property type="match status" value="1"/>
</dbReference>
<name>I3XXB4_SULBS</name>
<dbReference type="InterPro" id="IPR017582">
    <property type="entry name" value="SelU"/>
</dbReference>
<feature type="domain" description="Rhodanese" evidence="2">
    <location>
        <begin position="19"/>
        <end position="136"/>
    </location>
</feature>
<proteinExistence type="predicted"/>
<dbReference type="InterPro" id="IPR036873">
    <property type="entry name" value="Rhodanese-like_dom_sf"/>
</dbReference>
<evidence type="ECO:0000313" key="3">
    <source>
        <dbReference type="EMBL" id="AFL68588.1"/>
    </source>
</evidence>
<dbReference type="Proteomes" id="UP000006176">
    <property type="component" value="Chromosome"/>
</dbReference>
<organism evidence="3 4">
    <name type="scientific">Sulfurospirillum barnesii (strain ATCC 700032 / DSM 10660 / SES-3)</name>
    <dbReference type="NCBI Taxonomy" id="760154"/>
    <lineage>
        <taxon>Bacteria</taxon>
        <taxon>Pseudomonadati</taxon>
        <taxon>Campylobacterota</taxon>
        <taxon>Epsilonproteobacteria</taxon>
        <taxon>Campylobacterales</taxon>
        <taxon>Sulfurospirillaceae</taxon>
        <taxon>Sulfurospirillum</taxon>
    </lineage>
</organism>
<keyword evidence="1" id="KW-0711">Selenium</keyword>
<dbReference type="eggNOG" id="COG2603">
    <property type="taxonomic scope" value="Bacteria"/>
</dbReference>
<dbReference type="KEGG" id="sba:Sulba_1296"/>
<dbReference type="PANTHER" id="PTHR30401:SF0">
    <property type="entry name" value="TRNA 2-SELENOURIDINE SYNTHASE"/>
    <property type="match status" value="1"/>
</dbReference>
<dbReference type="RefSeq" id="WP_014769466.1">
    <property type="nucleotide sequence ID" value="NC_018002.1"/>
</dbReference>
<dbReference type="NCBIfam" id="NF008752">
    <property type="entry name" value="PRK11784.1-4"/>
    <property type="match status" value="1"/>
</dbReference>
<accession>I3XXB4</accession>
<dbReference type="GO" id="GO:0002098">
    <property type="term" value="P:tRNA wobble uridine modification"/>
    <property type="evidence" value="ECO:0007669"/>
    <property type="project" value="InterPro"/>
</dbReference>
<evidence type="ECO:0000313" key="4">
    <source>
        <dbReference type="Proteomes" id="UP000006176"/>
    </source>
</evidence>
<dbReference type="EMBL" id="CP003333">
    <property type="protein sequence ID" value="AFL68588.1"/>
    <property type="molecule type" value="Genomic_DNA"/>
</dbReference>
<keyword evidence="4" id="KW-1185">Reference proteome</keyword>
<dbReference type="NCBIfam" id="NF008750">
    <property type="entry name" value="PRK11784.1-2"/>
    <property type="match status" value="1"/>
</dbReference>
<dbReference type="SMART" id="SM00450">
    <property type="entry name" value="RHOD"/>
    <property type="match status" value="1"/>
</dbReference>
<dbReference type="InterPro" id="IPR058840">
    <property type="entry name" value="AAA_SelU"/>
</dbReference>
<dbReference type="PATRIC" id="fig|760154.4.peg.1298"/>
<dbReference type="SUPFAM" id="SSF52821">
    <property type="entry name" value="Rhodanese/Cell cycle control phosphatase"/>
    <property type="match status" value="1"/>
</dbReference>
<dbReference type="STRING" id="760154.Sulba_1296"/>
<dbReference type="InterPro" id="IPR001763">
    <property type="entry name" value="Rhodanese-like_dom"/>
</dbReference>